<gene>
    <name evidence="1" type="ORF">ORQ98_23070</name>
</gene>
<keyword evidence="2" id="KW-1185">Reference proteome</keyword>
<dbReference type="Gene3D" id="3.40.50.720">
    <property type="entry name" value="NAD(P)-binding Rossmann-like Domain"/>
    <property type="match status" value="1"/>
</dbReference>
<evidence type="ECO:0000313" key="2">
    <source>
        <dbReference type="Proteomes" id="UP001528823"/>
    </source>
</evidence>
<name>A0ABT5UHD5_9GAMM</name>
<sequence>MKLSFNRPQLKRFLTVFPLANGGWGIRGGDEDITQIRAKSEQASAAISEVLSLLTGQYDQTTLLNILQQRQIDPSTAIALLQHLDKCTLLEEGHSYSRASDLPNAHQNQLLFFSRFATDGGHAMQNKLNNAHVAIIYSHGVGTAMISLLQRSGIGSISVFCENQDDITTLQNTWPAQPDSDSLVTFYPLDRQQLFPNAFQSLPVQDQPNLLIVCRDAQDPALCETINQYALTHGLAWLLVQVDNHQLVCIGPLFLPGDSACYNCYQGRILANLQFPDEYRDFQNHLRQQQTTVQAVGLTAQFEMIAGVAVTETIKWLTQYNDANLVGRLLILDSDTWSSQIHDVLRLPHCQCRVTGPSHFPWKEANYAKRLGSQS</sequence>
<evidence type="ECO:0000313" key="1">
    <source>
        <dbReference type="EMBL" id="MDE1464848.1"/>
    </source>
</evidence>
<dbReference type="SUPFAM" id="SSF69572">
    <property type="entry name" value="Activating enzymes of the ubiquitin-like proteins"/>
    <property type="match status" value="1"/>
</dbReference>
<dbReference type="NCBIfam" id="TIGR03882">
    <property type="entry name" value="cyclo_dehyd_2"/>
    <property type="match status" value="1"/>
</dbReference>
<dbReference type="Proteomes" id="UP001528823">
    <property type="component" value="Unassembled WGS sequence"/>
</dbReference>
<dbReference type="InterPro" id="IPR035985">
    <property type="entry name" value="Ubiquitin-activating_enz"/>
</dbReference>
<dbReference type="InterPro" id="IPR022291">
    <property type="entry name" value="Bacteriocin_synth_cyclodeHase"/>
</dbReference>
<dbReference type="RefSeq" id="WP_274691156.1">
    <property type="nucleotide sequence ID" value="NZ_JAPMOU010000044.1"/>
</dbReference>
<comment type="caution">
    <text evidence="1">The sequence shown here is derived from an EMBL/GenBank/DDBJ whole genome shotgun (WGS) entry which is preliminary data.</text>
</comment>
<dbReference type="EMBL" id="JAPMOU010000044">
    <property type="protein sequence ID" value="MDE1464848.1"/>
    <property type="molecule type" value="Genomic_DNA"/>
</dbReference>
<protein>
    <submittedName>
        <fullName evidence="1">TOMM leader peptide-binding protein</fullName>
    </submittedName>
</protein>
<proteinExistence type="predicted"/>
<reference evidence="1 2" key="1">
    <citation type="submission" date="2022-11" db="EMBL/GenBank/DDBJ databases">
        <title>Spartinivicinus poritis sp. nov., isolated from scleractinian coral Porites lutea.</title>
        <authorList>
            <person name="Zhang G."/>
            <person name="Cai L."/>
            <person name="Wei Q."/>
        </authorList>
    </citation>
    <scope>NUCLEOTIDE SEQUENCE [LARGE SCALE GENOMIC DNA]</scope>
    <source>
        <strain evidence="1 2">A2-2</strain>
    </source>
</reference>
<accession>A0ABT5UHD5</accession>
<organism evidence="1 2">
    <name type="scientific">Spartinivicinus poritis</name>
    <dbReference type="NCBI Taxonomy" id="2994640"/>
    <lineage>
        <taxon>Bacteria</taxon>
        <taxon>Pseudomonadati</taxon>
        <taxon>Pseudomonadota</taxon>
        <taxon>Gammaproteobacteria</taxon>
        <taxon>Oceanospirillales</taxon>
        <taxon>Zooshikellaceae</taxon>
        <taxon>Spartinivicinus</taxon>
    </lineage>
</organism>